<dbReference type="KEGG" id="marp:QYS47_32635"/>
<accession>A0AA51ZT04</accession>
<proteinExistence type="predicted"/>
<feature type="region of interest" description="Disordered" evidence="1">
    <location>
        <begin position="251"/>
        <end position="271"/>
    </location>
</feature>
<dbReference type="Pfam" id="PF20041">
    <property type="entry name" value="DUF6443"/>
    <property type="match status" value="1"/>
</dbReference>
<feature type="domain" description="Ig-like" evidence="3">
    <location>
        <begin position="652"/>
        <end position="731"/>
    </location>
</feature>
<dbReference type="InterPro" id="IPR044023">
    <property type="entry name" value="Ig_7"/>
</dbReference>
<dbReference type="PANTHER" id="PTHR32305">
    <property type="match status" value="1"/>
</dbReference>
<feature type="domain" description="Ig-like" evidence="3">
    <location>
        <begin position="474"/>
        <end position="562"/>
    </location>
</feature>
<dbReference type="Pfam" id="PF19081">
    <property type="entry name" value="Ig_7"/>
    <property type="match status" value="5"/>
</dbReference>
<feature type="domain" description="Ig-like" evidence="3">
    <location>
        <begin position="214"/>
        <end position="295"/>
    </location>
</feature>
<sequence length="2818" mass="312817">MNAKTLISTLVLFFIYCFPAVSQFGGGGGFGTPPVAPVIYVTKNPVCYGSNVSFKIQGKTCGGSSSFNYTIRWFASSSSNTILSTGNCYTVNNVTSTKTIYAEAHDLGTGLKSNRVSYTVSVISNSAPSANNNSRCGNGQIDLNVNSPSGTYRWYTSSGTLIGSTNVSGHQVLNNGATLRITNLTSTSSYSVAKYSNGCESSRRSVTATRHPLPAAPNFSYSNGSSFCGSGSTTISASSSGAVEFRWYTTSSTSSSSTTGSNKSVSVSNGGSQSYWVRAKNSQGCWGPMKKVTVTSYALPSAPNVTSSNGWSFCGSGSTTLNASLSGAVEYRWHTTSSTSSSYTTGSSKSISVSNGSSKSLWVRAKSSQGCWGPMKKVTINSKFKPSTPSFSSNNGLTITGPGSTTVYASASGSISQYRWHNTSSTSSPYYTGNSRSVTLTNGESKSYWVRAYSTDGCWGSLKQVTIRSTPLPPSNPIVIASKNPICFGDNVSLQIQGLSCSAGNALNYAIKWYNASGTYVGTGNCYTLNNLTSNTKMYAEAFDGSTGLTSARIPYTVNVVPNTAPTIFSSSRCGPGSIDLTVSNGSGTYRWYKSDGSLISPTSIDDFQYINNGITLRIYNLLNSSSFKVTKISNGCESLAATVTAYMYEIPPKPNLNTTNGNQICDSETTTIVPDAGSGIIEYRWYSSQTSTSKLFSADQKIVNSPTTFWVSAVNSNNCEGEKQLITITNYPKPVQPEVQSVSSCETISVKLRESNEGENELESDLIWYYDKNLTNEIPANVRINPIEVSETTNYYVVRTNEYGCFSEYSTLAVNIVMPADPPIVLNDNYSNCGPDTNVDFIIDNPSGNYQWFDEDGVLIDETQISKYQILDNTSRLRVLNLDQTSTFSVEKIGSVCNSVPNIFTATINTIPDPPNISSSNGVEFCGNDITTLVASHPDPSITSFKWKNSNGEVISTNEILEVSISEGENLTYSLIAFNDAGCSPISEDQITLISNPLSIGPKVTSQIICEPGNVTLKVDDVDPNSLTETYKWYSEYNSPHDNVFLDQGAILSDVYVETDSTFYVVTEYSDGRCPSMPSALNVTISDEIILAPTLEVIHCRNIIDINIVNPVNSGQYHWYYTDDQAINTDLQNHIYLSNDATSLQFRDLNTEVSIKVYLETEYGCIGEVKTQLIKPTTEFNPEIKEAVYFGETASGRISVIPNECLTFYNWYEDINSTTVLSNNYKLELNNINESHIYYVSTNFTNNLESNRVPVQVIVYPKPLIENLSDDNIISLNESKTLRAQNVYDQYHWYKDGNLIVGENTNTLLVESPGDYILKVTVSDPVSKSTYTEVLSIIDEKETQEFNYIDERVVRKGSILDENSVYNLNDTDLNHSITYFSDFGKFLQKNQIKASPNSNDIINTVGYDAYGRKTKDYLPYAVDVNGFFDFNAIQDQSGNYIGSNQYNFYNNSSSDVVASSNYPFNETIFENSPQARPIMSFAAGNEWAKDGGLRPVKNEYLINYNDQIIDFRLENNLFVVSGEHPNGIFSKVLTTNENGQKTVSFTDSFNKTILKRNYLSETEFLDTYYVYDIYDNLRFVIPPEAIRQLSVSTGSFPSDLLDQFVFQYQYDVRNRMIAKKVPGAEWVHMIYDDYDRLVLTQDGEQRKKNEWAFTKYDQLNRPIITGIKEINNTEQGLRDLLSGSDWLQNYSAYESLNGSYYGYTSNSLPKNLNLDEIHTVTYYDNYDFRNEVSLNDAVYDYKNQNLNNAFEQSNLVKGQVTGSLTKVLGTQEMLASVNYYDERYRLIQNITDQIDGITIINSSSYDFIGNVMNTKTDYSLEQTKYSIQESFEYDQANRLMNVHHELSKSVNWQNVIGYTVDENNDLTHTGLEHYDNTSAHTEVFIDARSDGFIEVRPESYSRMLFGLNDAPEGTSYTDMEFCMYTAPNKNIYVYESGVNKKNMGRYYLGDVLRVEKKNGQIHYTKNDEILYTSSVNATGALYGDVTSFYVGNTITNAMFSISGTQLTASNKYNELGELITKELHEESNDEFAQSVDYRYNIRGWLTRINNADLSADNTNEKTDLFGMELGYTDNLGTEANAQFNGNIAAMKWGGKRNDVTIEDPLQQNTYGYAYDQLNRITSASFYEGPTQSNSSKYHLSINEYDFNGNIKQLQRRDHTGALMDDLSYDYTDSGNQLNAVSDAGDKSNGFIDGNISGNDYSYDENGNMISDANKSIASISYNHLNLPSEVNFENGDKVVYIYDASGMKLRQELYKNNTLEKATDYIGSLIIENDELQFIQTAEGRVVPKTVDGQDKNEYQYHLKDHLGNVRTTFAVRDDDYATDFETTQNPYFDNYDQITILTNPLKKSGNYAHRLAGGGSDVVGLMKTLYVSKGDKVSAEVYGKYLDAAFTNDEINGGALINALLSMLGGGTLTGEGTIVQDNLTTDFVSAAMADGSEENSPKAYLNYIMLDHNFNYVNSGFERLSESAADDGTGSGTHQKLSFEEILIEEDGYLMVFLSNESQQAVEVFWDDFKVEHHYNAVLQADDYYPFGLTFNSYQRSYSKANNYKYNGKEEQEETGWIDYGARMYQPDLGRWNGVDNLSEKYSAYSPYNYVLNNPIGNIDPDGNEPIKPLAGTVQGFVSFMNNLSTGLGKTRGSDANAGMLRMGKTKMTFKGPKPANTAPFNTSGGNRYIYTKKGGWVDMAHFMFYAGRSYGYKQNGEEHPVGKALQDGLLQELGDMINAEHSAFSYEDLPSDKFGAQFGADFFDPESDLSFAEQLQNFLVDVLGATDPENAPNYDNLPDADDTSTPPTETNMSSDPKHTTEEEKKEDTKE</sequence>
<dbReference type="EMBL" id="CP129968">
    <property type="protein sequence ID" value="WNB17021.1"/>
    <property type="molecule type" value="Genomic_DNA"/>
</dbReference>
<feature type="signal peptide" evidence="2">
    <location>
        <begin position="1"/>
        <end position="22"/>
    </location>
</feature>
<keyword evidence="2" id="KW-0732">Signal</keyword>
<feature type="domain" description="Ig-like" evidence="3">
    <location>
        <begin position="34"/>
        <end position="122"/>
    </location>
</feature>
<gene>
    <name evidence="5" type="ORF">QYS47_32635</name>
</gene>
<protein>
    <submittedName>
        <fullName evidence="5">DUF6443 domain-containing protein</fullName>
    </submittedName>
</protein>
<organism evidence="5">
    <name type="scientific">Marivirga arenosa</name>
    <dbReference type="NCBI Taxonomy" id="3059076"/>
    <lineage>
        <taxon>Bacteria</taxon>
        <taxon>Pseudomonadati</taxon>
        <taxon>Bacteroidota</taxon>
        <taxon>Cytophagia</taxon>
        <taxon>Cytophagales</taxon>
        <taxon>Marivirgaceae</taxon>
        <taxon>Marivirga</taxon>
    </lineage>
</organism>
<name>A0AA51ZT04_9BACT</name>
<dbReference type="Gene3D" id="2.180.10.10">
    <property type="entry name" value="RHS repeat-associated core"/>
    <property type="match status" value="3"/>
</dbReference>
<dbReference type="InterPro" id="IPR050708">
    <property type="entry name" value="T6SS_VgrG/RHS"/>
</dbReference>
<dbReference type="InterPro" id="IPR022385">
    <property type="entry name" value="Rhs_assc_core"/>
</dbReference>
<evidence type="ECO:0000259" key="4">
    <source>
        <dbReference type="Pfam" id="PF20041"/>
    </source>
</evidence>
<feature type="domain" description="Ig-like" evidence="3">
    <location>
        <begin position="127"/>
        <end position="212"/>
    </location>
</feature>
<dbReference type="Proteomes" id="UP001232019">
    <property type="component" value="Chromosome"/>
</dbReference>
<feature type="compositionally biased region" description="Polar residues" evidence="1">
    <location>
        <begin position="2791"/>
        <end position="2802"/>
    </location>
</feature>
<evidence type="ECO:0000259" key="3">
    <source>
        <dbReference type="Pfam" id="PF19081"/>
    </source>
</evidence>
<dbReference type="RefSeq" id="WP_322346161.1">
    <property type="nucleotide sequence ID" value="NZ_CP129968.2"/>
</dbReference>
<feature type="chain" id="PRO_5041464710" evidence="2">
    <location>
        <begin position="23"/>
        <end position="2818"/>
    </location>
</feature>
<dbReference type="PANTHER" id="PTHR32305:SF15">
    <property type="entry name" value="PROTEIN RHSA-RELATED"/>
    <property type="match status" value="1"/>
</dbReference>
<evidence type="ECO:0000256" key="1">
    <source>
        <dbReference type="SAM" id="MobiDB-lite"/>
    </source>
</evidence>
<dbReference type="NCBIfam" id="TIGR03696">
    <property type="entry name" value="Rhs_assc_core"/>
    <property type="match status" value="1"/>
</dbReference>
<reference evidence="5" key="1">
    <citation type="submission" date="2023-08" db="EMBL/GenBank/DDBJ databases">
        <title>Comparative genomics and taxonomic characterization of three novel marine species of genus Marivirga.</title>
        <authorList>
            <person name="Muhammad N."/>
            <person name="Kim S.-G."/>
        </authorList>
    </citation>
    <scope>NUCLEOTIDE SEQUENCE</scope>
    <source>
        <strain evidence="5">BKB1-2</strain>
    </source>
</reference>
<feature type="domain" description="DUF6443" evidence="4">
    <location>
        <begin position="1364"/>
        <end position="1501"/>
    </location>
</feature>
<evidence type="ECO:0000313" key="5">
    <source>
        <dbReference type="EMBL" id="WNB17021.1"/>
    </source>
</evidence>
<dbReference type="InterPro" id="IPR045619">
    <property type="entry name" value="DUF6443"/>
</dbReference>
<feature type="compositionally biased region" description="Basic and acidic residues" evidence="1">
    <location>
        <begin position="2803"/>
        <end position="2818"/>
    </location>
</feature>
<evidence type="ECO:0000256" key="2">
    <source>
        <dbReference type="SAM" id="SignalP"/>
    </source>
</evidence>
<feature type="region of interest" description="Disordered" evidence="1">
    <location>
        <begin position="2774"/>
        <end position="2818"/>
    </location>
</feature>